<dbReference type="PANTHER" id="PTHR11216">
    <property type="entry name" value="EH DOMAIN"/>
    <property type="match status" value="1"/>
</dbReference>
<evidence type="ECO:0000256" key="3">
    <source>
        <dbReference type="SAM" id="MobiDB-lite"/>
    </source>
</evidence>
<feature type="domain" description="EH" evidence="4">
    <location>
        <begin position="128"/>
        <end position="216"/>
    </location>
</feature>
<dbReference type="Proteomes" id="UP000007799">
    <property type="component" value="Unassembled WGS sequence"/>
</dbReference>
<dbReference type="OMA" id="HAYIMSY"/>
<dbReference type="PROSITE" id="PS50031">
    <property type="entry name" value="EH"/>
    <property type="match status" value="1"/>
</dbReference>
<dbReference type="CDD" id="cd00052">
    <property type="entry name" value="EH"/>
    <property type="match status" value="1"/>
</dbReference>
<dbReference type="Pfam" id="PF12763">
    <property type="entry name" value="EH"/>
    <property type="match status" value="1"/>
</dbReference>
<dbReference type="RefSeq" id="XP_004995955.1">
    <property type="nucleotide sequence ID" value="XM_004995898.1"/>
</dbReference>
<dbReference type="PROSITE" id="PS50222">
    <property type="entry name" value="EF_HAND_2"/>
    <property type="match status" value="1"/>
</dbReference>
<dbReference type="InterPro" id="IPR000261">
    <property type="entry name" value="EH_dom"/>
</dbReference>
<reference evidence="6" key="1">
    <citation type="submission" date="2009-08" db="EMBL/GenBank/DDBJ databases">
        <title>Annotation of Salpingoeca rosetta.</title>
        <authorList>
            <consortium name="The Broad Institute Genome Sequencing Platform"/>
            <person name="Russ C."/>
            <person name="Cuomo C."/>
            <person name="Burger G."/>
            <person name="Gray M.W."/>
            <person name="Holland P.W.H."/>
            <person name="King N."/>
            <person name="Lang F.B.F."/>
            <person name="Roger A.J."/>
            <person name="Ruiz-Trillo I."/>
            <person name="Young S.K."/>
            <person name="Zeng Q."/>
            <person name="Gargeya S."/>
            <person name="Alvarado L."/>
            <person name="Berlin A."/>
            <person name="Chapman S.B."/>
            <person name="Chen Z."/>
            <person name="Freedman E."/>
            <person name="Gellesch M."/>
            <person name="Goldberg J."/>
            <person name="Griggs A."/>
            <person name="Gujja S."/>
            <person name="Heilman E."/>
            <person name="Heiman D."/>
            <person name="Howarth C."/>
            <person name="Mehta T."/>
            <person name="Neiman D."/>
            <person name="Pearson M."/>
            <person name="Roberts A."/>
            <person name="Saif S."/>
            <person name="Shea T."/>
            <person name="Shenoy N."/>
            <person name="Sisk P."/>
            <person name="Stolte C."/>
            <person name="Sykes S."/>
            <person name="White J."/>
            <person name="Yandava C."/>
            <person name="Haas B."/>
            <person name="Nusbaum C."/>
            <person name="Birren B."/>
        </authorList>
    </citation>
    <scope>NUCLEOTIDE SEQUENCE [LARGE SCALE GENOMIC DNA]</scope>
    <source>
        <strain evidence="6">ATCC 50818</strain>
    </source>
</reference>
<evidence type="ECO:0000313" key="7">
    <source>
        <dbReference type="Proteomes" id="UP000007799"/>
    </source>
</evidence>
<dbReference type="SUPFAM" id="SSF47473">
    <property type="entry name" value="EF-hand"/>
    <property type="match status" value="1"/>
</dbReference>
<dbReference type="GO" id="GO:0005737">
    <property type="term" value="C:cytoplasm"/>
    <property type="evidence" value="ECO:0007669"/>
    <property type="project" value="TreeGrafter"/>
</dbReference>
<evidence type="ECO:0000259" key="5">
    <source>
        <dbReference type="PROSITE" id="PS50222"/>
    </source>
</evidence>
<evidence type="ECO:0000256" key="2">
    <source>
        <dbReference type="ARBA" id="ARBA00022837"/>
    </source>
</evidence>
<dbReference type="eggNOG" id="KOG0998">
    <property type="taxonomic scope" value="Eukaryota"/>
</dbReference>
<sequence length="230" mass="25129">MGLFGSSKKEEEKQQVYFSAVDGLKKLYKSKIKPIEDTYKFQTVHSSSLTDADFDAKPQVLNAALEEMDAVLSRDIPKLMNQFPAEREDEAYARAMQGGEQGASSGNPFSSLETTNNDAVDWTITVKEQSNFRSHFNSCNPVNGKITGEAAKSVLMKSKLDFGTLGKIWNLSDIDGDGYLDLDEFCVAMHLCHKAMAGESVPDALPRLLVPPSKRSAAPPVPTDPFASTA</sequence>
<dbReference type="GO" id="GO:0016197">
    <property type="term" value="P:endosomal transport"/>
    <property type="evidence" value="ECO:0007669"/>
    <property type="project" value="TreeGrafter"/>
</dbReference>
<dbReference type="EMBL" id="GL832961">
    <property type="protein sequence ID" value="EGD82719.1"/>
    <property type="molecule type" value="Genomic_DNA"/>
</dbReference>
<dbReference type="GeneID" id="16076542"/>
<dbReference type="GO" id="GO:0000166">
    <property type="term" value="F:nucleotide binding"/>
    <property type="evidence" value="ECO:0007669"/>
    <property type="project" value="UniProtKB-KW"/>
</dbReference>
<dbReference type="GO" id="GO:0006897">
    <property type="term" value="P:endocytosis"/>
    <property type="evidence" value="ECO:0007669"/>
    <property type="project" value="TreeGrafter"/>
</dbReference>
<dbReference type="PANTHER" id="PTHR11216:SF170">
    <property type="entry name" value="DYNAMIN ASSOCIATED PROTEIN 160, ISOFORM D"/>
    <property type="match status" value="1"/>
</dbReference>
<dbReference type="InParanoid" id="F2U503"/>
<dbReference type="PROSITE" id="PS00018">
    <property type="entry name" value="EF_HAND_1"/>
    <property type="match status" value="1"/>
</dbReference>
<protein>
    <recommendedName>
        <fullName evidence="8">EF-hand domain-containing protein</fullName>
    </recommendedName>
</protein>
<dbReference type="InterPro" id="IPR018247">
    <property type="entry name" value="EF_Hand_1_Ca_BS"/>
</dbReference>
<dbReference type="OrthoDB" id="1716625at2759"/>
<gene>
    <name evidence="6" type="ORF">PTSG_03370</name>
</gene>
<keyword evidence="2" id="KW-0106">Calcium</keyword>
<evidence type="ECO:0008006" key="8">
    <source>
        <dbReference type="Google" id="ProtNLM"/>
    </source>
</evidence>
<dbReference type="AlphaFoldDB" id="F2U503"/>
<dbReference type="GO" id="GO:0005886">
    <property type="term" value="C:plasma membrane"/>
    <property type="evidence" value="ECO:0007669"/>
    <property type="project" value="TreeGrafter"/>
</dbReference>
<dbReference type="InterPro" id="IPR011992">
    <property type="entry name" value="EF-hand-dom_pair"/>
</dbReference>
<dbReference type="SMART" id="SM00027">
    <property type="entry name" value="EH"/>
    <property type="match status" value="1"/>
</dbReference>
<dbReference type="InterPro" id="IPR002048">
    <property type="entry name" value="EF_hand_dom"/>
</dbReference>
<name>F2U503_SALR5</name>
<proteinExistence type="predicted"/>
<feature type="region of interest" description="Disordered" evidence="3">
    <location>
        <begin position="211"/>
        <end position="230"/>
    </location>
</feature>
<evidence type="ECO:0000313" key="6">
    <source>
        <dbReference type="EMBL" id="EGD82719.1"/>
    </source>
</evidence>
<dbReference type="KEGG" id="sre:PTSG_03370"/>
<keyword evidence="7" id="KW-1185">Reference proteome</keyword>
<dbReference type="Gene3D" id="1.10.238.10">
    <property type="entry name" value="EF-hand"/>
    <property type="match status" value="1"/>
</dbReference>
<dbReference type="STRING" id="946362.F2U503"/>
<dbReference type="Pfam" id="PF16880">
    <property type="entry name" value="EHD_N"/>
    <property type="match status" value="1"/>
</dbReference>
<dbReference type="SMART" id="SM00054">
    <property type="entry name" value="EFh"/>
    <property type="match status" value="1"/>
</dbReference>
<evidence type="ECO:0000256" key="1">
    <source>
        <dbReference type="ARBA" id="ARBA00022741"/>
    </source>
</evidence>
<dbReference type="GO" id="GO:0005509">
    <property type="term" value="F:calcium ion binding"/>
    <property type="evidence" value="ECO:0007669"/>
    <property type="project" value="InterPro"/>
</dbReference>
<organism evidence="7">
    <name type="scientific">Salpingoeca rosetta (strain ATCC 50818 / BSB-021)</name>
    <dbReference type="NCBI Taxonomy" id="946362"/>
    <lineage>
        <taxon>Eukaryota</taxon>
        <taxon>Choanoflagellata</taxon>
        <taxon>Craspedida</taxon>
        <taxon>Salpingoecidae</taxon>
        <taxon>Salpingoeca</taxon>
    </lineage>
</organism>
<feature type="domain" description="EF-hand" evidence="5">
    <location>
        <begin position="160"/>
        <end position="195"/>
    </location>
</feature>
<dbReference type="Gene3D" id="1.10.268.20">
    <property type="match status" value="1"/>
</dbReference>
<accession>F2U503</accession>
<keyword evidence="1" id="KW-0547">Nucleotide-binding</keyword>
<evidence type="ECO:0000259" key="4">
    <source>
        <dbReference type="PROSITE" id="PS50031"/>
    </source>
</evidence>
<dbReference type="InterPro" id="IPR031692">
    <property type="entry name" value="EHD_N"/>
</dbReference>
<dbReference type="eggNOG" id="KOG1954">
    <property type="taxonomic scope" value="Eukaryota"/>
</dbReference>